<comment type="function">
    <text evidence="5">Catalyzes the phosphorylation of the 3'-hydroxyl group of dephosphocoenzyme A to form coenzyme A.</text>
</comment>
<dbReference type="CDD" id="cd02022">
    <property type="entry name" value="DPCK"/>
    <property type="match status" value="1"/>
</dbReference>
<evidence type="ECO:0000256" key="5">
    <source>
        <dbReference type="HAMAP-Rule" id="MF_00376"/>
    </source>
</evidence>
<dbReference type="HAMAP" id="MF_00376">
    <property type="entry name" value="Dephospho_CoA_kinase"/>
    <property type="match status" value="1"/>
</dbReference>
<dbReference type="PANTHER" id="PTHR10695:SF46">
    <property type="entry name" value="BIFUNCTIONAL COENZYME A SYNTHASE-RELATED"/>
    <property type="match status" value="1"/>
</dbReference>
<keyword evidence="8" id="KW-1185">Reference proteome</keyword>
<dbReference type="InterPro" id="IPR001977">
    <property type="entry name" value="Depp_CoAkinase"/>
</dbReference>
<feature type="binding site" evidence="5">
    <location>
        <begin position="12"/>
        <end position="17"/>
    </location>
    <ligand>
        <name>ATP</name>
        <dbReference type="ChEBI" id="CHEBI:30616"/>
    </ligand>
</feature>
<gene>
    <name evidence="5" type="primary">coaE</name>
    <name evidence="7" type="ORF">PTE30175_04587</name>
</gene>
<evidence type="ECO:0000256" key="4">
    <source>
        <dbReference type="ARBA" id="ARBA00022993"/>
    </source>
</evidence>
<reference evidence="7 8" key="1">
    <citation type="submission" date="2019-08" db="EMBL/GenBank/DDBJ databases">
        <authorList>
            <person name="Peeters C."/>
        </authorList>
    </citation>
    <scope>NUCLEOTIDE SEQUENCE [LARGE SCALE GENOMIC DNA]</scope>
    <source>
        <strain evidence="7 8">LMG 30175</strain>
    </source>
</reference>
<dbReference type="GO" id="GO:0005737">
    <property type="term" value="C:cytoplasm"/>
    <property type="evidence" value="ECO:0007669"/>
    <property type="project" value="UniProtKB-SubCell"/>
</dbReference>
<dbReference type="PANTHER" id="PTHR10695">
    <property type="entry name" value="DEPHOSPHO-COA KINASE-RELATED"/>
    <property type="match status" value="1"/>
</dbReference>
<evidence type="ECO:0000313" key="7">
    <source>
        <dbReference type="EMBL" id="VVE50991.1"/>
    </source>
</evidence>
<evidence type="ECO:0000256" key="3">
    <source>
        <dbReference type="ARBA" id="ARBA00022840"/>
    </source>
</evidence>
<evidence type="ECO:0000256" key="6">
    <source>
        <dbReference type="NCBIfam" id="TIGR00152"/>
    </source>
</evidence>
<dbReference type="EMBL" id="CABPRZ010000026">
    <property type="protein sequence ID" value="VVE50991.1"/>
    <property type="molecule type" value="Genomic_DNA"/>
</dbReference>
<keyword evidence="2 5" id="KW-0547">Nucleotide-binding</keyword>
<dbReference type="OrthoDB" id="9812943at2"/>
<evidence type="ECO:0000256" key="2">
    <source>
        <dbReference type="ARBA" id="ARBA00022741"/>
    </source>
</evidence>
<dbReference type="AlphaFoldDB" id="A0A5E4YQC1"/>
<dbReference type="EC" id="2.7.1.24" evidence="5 6"/>
<dbReference type="GO" id="GO:0015937">
    <property type="term" value="P:coenzyme A biosynthetic process"/>
    <property type="evidence" value="ECO:0007669"/>
    <property type="project" value="UniProtKB-UniRule"/>
</dbReference>
<dbReference type="GO" id="GO:0005524">
    <property type="term" value="F:ATP binding"/>
    <property type="evidence" value="ECO:0007669"/>
    <property type="project" value="UniProtKB-UniRule"/>
</dbReference>
<keyword evidence="5 7" id="KW-0418">Kinase</keyword>
<comment type="catalytic activity">
    <reaction evidence="5">
        <text>3'-dephospho-CoA + ATP = ADP + CoA + H(+)</text>
        <dbReference type="Rhea" id="RHEA:18245"/>
        <dbReference type="ChEBI" id="CHEBI:15378"/>
        <dbReference type="ChEBI" id="CHEBI:30616"/>
        <dbReference type="ChEBI" id="CHEBI:57287"/>
        <dbReference type="ChEBI" id="CHEBI:57328"/>
        <dbReference type="ChEBI" id="CHEBI:456216"/>
        <dbReference type="EC" id="2.7.1.24"/>
    </reaction>
</comment>
<accession>A0A5E4YQC1</accession>
<comment type="similarity">
    <text evidence="1 5">Belongs to the CoaE family.</text>
</comment>
<dbReference type="Gene3D" id="3.40.50.300">
    <property type="entry name" value="P-loop containing nucleotide triphosphate hydrolases"/>
    <property type="match status" value="1"/>
</dbReference>
<dbReference type="InterPro" id="IPR027417">
    <property type="entry name" value="P-loop_NTPase"/>
</dbReference>
<evidence type="ECO:0000313" key="8">
    <source>
        <dbReference type="Proteomes" id="UP000414233"/>
    </source>
</evidence>
<evidence type="ECO:0000256" key="1">
    <source>
        <dbReference type="ARBA" id="ARBA00009018"/>
    </source>
</evidence>
<dbReference type="Pfam" id="PF01121">
    <property type="entry name" value="CoaE"/>
    <property type="match status" value="1"/>
</dbReference>
<protein>
    <recommendedName>
        <fullName evidence="5 6">Dephospho-CoA kinase</fullName>
        <ecNumber evidence="5 6">2.7.1.24</ecNumber>
    </recommendedName>
    <alternativeName>
        <fullName evidence="5">Dephosphocoenzyme A kinase</fullName>
    </alternativeName>
</protein>
<dbReference type="SUPFAM" id="SSF52540">
    <property type="entry name" value="P-loop containing nucleoside triphosphate hydrolases"/>
    <property type="match status" value="1"/>
</dbReference>
<dbReference type="Proteomes" id="UP000414233">
    <property type="component" value="Unassembled WGS sequence"/>
</dbReference>
<keyword evidence="5" id="KW-0808">Transferase</keyword>
<keyword evidence="3 5" id="KW-0067">ATP-binding</keyword>
<keyword evidence="4 5" id="KW-0173">Coenzyme A biosynthesis</keyword>
<dbReference type="PROSITE" id="PS51219">
    <property type="entry name" value="DPCK"/>
    <property type="match status" value="1"/>
</dbReference>
<dbReference type="UniPathway" id="UPA00241">
    <property type="reaction ID" value="UER00356"/>
</dbReference>
<dbReference type="GO" id="GO:0004140">
    <property type="term" value="F:dephospho-CoA kinase activity"/>
    <property type="evidence" value="ECO:0007669"/>
    <property type="project" value="UniProtKB-UniRule"/>
</dbReference>
<comment type="subcellular location">
    <subcellularLocation>
        <location evidence="5">Cytoplasm</location>
    </subcellularLocation>
</comment>
<proteinExistence type="inferred from homology"/>
<dbReference type="RefSeq" id="WP_150699361.1">
    <property type="nucleotide sequence ID" value="NZ_CABPRZ010000026.1"/>
</dbReference>
<sequence length="216" mass="23233">MTYAIGLTGGIGSGKTTVANLFAAHGVPIIDTDAIAHGITAPGGAAMAPIRAAFGAEFVAPDGALDRARMRELVFHDAEAKGRLEAITHPLIRTECDRAAAAARGPYLMYVVPLLVESGQWRARVQRILVVDCAEETQIARVMARNQFTREQVLAIMAHQAGRSERQAVADDLIDNNIDATPLVTQVDQLHVRYLQLAGEALPSPEGPENDRRHSP</sequence>
<comment type="pathway">
    <text evidence="5">Cofactor biosynthesis; coenzyme A biosynthesis; CoA from (R)-pantothenate: step 5/5.</text>
</comment>
<dbReference type="NCBIfam" id="TIGR00152">
    <property type="entry name" value="dephospho-CoA kinase"/>
    <property type="match status" value="1"/>
</dbReference>
<name>A0A5E4YQC1_9BURK</name>
<keyword evidence="5" id="KW-0963">Cytoplasm</keyword>
<organism evidence="7 8">
    <name type="scientific">Pandoraea terrae</name>
    <dbReference type="NCBI Taxonomy" id="1537710"/>
    <lineage>
        <taxon>Bacteria</taxon>
        <taxon>Pseudomonadati</taxon>
        <taxon>Pseudomonadota</taxon>
        <taxon>Betaproteobacteria</taxon>
        <taxon>Burkholderiales</taxon>
        <taxon>Burkholderiaceae</taxon>
        <taxon>Pandoraea</taxon>
    </lineage>
</organism>